<keyword evidence="2" id="KW-1185">Reference proteome</keyword>
<evidence type="ECO:0000313" key="2">
    <source>
        <dbReference type="Proteomes" id="UP001186974"/>
    </source>
</evidence>
<comment type="caution">
    <text evidence="1">The sequence shown here is derived from an EMBL/GenBank/DDBJ whole genome shotgun (WGS) entry which is preliminary data.</text>
</comment>
<dbReference type="Proteomes" id="UP001186974">
    <property type="component" value="Unassembled WGS sequence"/>
</dbReference>
<accession>A0ACC3D143</accession>
<protein>
    <submittedName>
        <fullName evidence="1">Uncharacterized protein</fullName>
    </submittedName>
</protein>
<organism evidence="1 2">
    <name type="scientific">Coniosporium uncinatum</name>
    <dbReference type="NCBI Taxonomy" id="93489"/>
    <lineage>
        <taxon>Eukaryota</taxon>
        <taxon>Fungi</taxon>
        <taxon>Dikarya</taxon>
        <taxon>Ascomycota</taxon>
        <taxon>Pezizomycotina</taxon>
        <taxon>Dothideomycetes</taxon>
        <taxon>Dothideomycetes incertae sedis</taxon>
        <taxon>Coniosporium</taxon>
    </lineage>
</organism>
<proteinExistence type="predicted"/>
<sequence>MPVDVNGLTAELEQQEQHGGTLEEDMGRLTLGSQSVCVEKGETGSKLISDDEKSPAPSER</sequence>
<reference evidence="1" key="1">
    <citation type="submission" date="2024-09" db="EMBL/GenBank/DDBJ databases">
        <title>Black Yeasts Isolated from many extreme environments.</title>
        <authorList>
            <person name="Coleine C."/>
            <person name="Stajich J.E."/>
            <person name="Selbmann L."/>
        </authorList>
    </citation>
    <scope>NUCLEOTIDE SEQUENCE</scope>
    <source>
        <strain evidence="1">CCFEE 5737</strain>
    </source>
</reference>
<feature type="non-terminal residue" evidence="1">
    <location>
        <position position="60"/>
    </location>
</feature>
<gene>
    <name evidence="1" type="ORF">LTS18_008797</name>
</gene>
<evidence type="ECO:0000313" key="1">
    <source>
        <dbReference type="EMBL" id="KAK3060325.1"/>
    </source>
</evidence>
<dbReference type="EMBL" id="JAWDJW010008665">
    <property type="protein sequence ID" value="KAK3060325.1"/>
    <property type="molecule type" value="Genomic_DNA"/>
</dbReference>
<name>A0ACC3D143_9PEZI</name>